<protein>
    <submittedName>
        <fullName evidence="2">Uncharacterized protein</fullName>
    </submittedName>
</protein>
<dbReference type="EMBL" id="JAGTJR010000009">
    <property type="protein sequence ID" value="KAH7054627.1"/>
    <property type="molecule type" value="Genomic_DNA"/>
</dbReference>
<comment type="caution">
    <text evidence="2">The sequence shown here is derived from an EMBL/GenBank/DDBJ whole genome shotgun (WGS) entry which is preliminary data.</text>
</comment>
<feature type="region of interest" description="Disordered" evidence="1">
    <location>
        <begin position="203"/>
        <end position="239"/>
    </location>
</feature>
<sequence>MRKVAGIYGPRHSLTVAAAKVVRAARVAVAGVAWETSCALPASEGESGARSGGERARKVVRFKEGAEFWGDFCDRKKEEEEKVARTEEGSGGGGLLIGGNAEAMKSREMIITQRLWGPLGERGRKQRDFKRSASESYVPGRWAPPPPAAGGHEGWLDTSGRAMSYDEFWGGKEGHGAGVGKVRLMEGLLKRWVHAGVGIGGGAAAGVAAGKNKESEKERLEKEMLRESRGVPGAGLEVD</sequence>
<proteinExistence type="predicted"/>
<feature type="region of interest" description="Disordered" evidence="1">
    <location>
        <begin position="122"/>
        <end position="151"/>
    </location>
</feature>
<reference evidence="2 3" key="1">
    <citation type="journal article" date="2021" name="Nat. Commun.">
        <title>Genetic determinants of endophytism in the Arabidopsis root mycobiome.</title>
        <authorList>
            <person name="Mesny F."/>
            <person name="Miyauchi S."/>
            <person name="Thiergart T."/>
            <person name="Pickel B."/>
            <person name="Atanasova L."/>
            <person name="Karlsson M."/>
            <person name="Huettel B."/>
            <person name="Barry K.W."/>
            <person name="Haridas S."/>
            <person name="Chen C."/>
            <person name="Bauer D."/>
            <person name="Andreopoulos W."/>
            <person name="Pangilinan J."/>
            <person name="LaButti K."/>
            <person name="Riley R."/>
            <person name="Lipzen A."/>
            <person name="Clum A."/>
            <person name="Drula E."/>
            <person name="Henrissat B."/>
            <person name="Kohler A."/>
            <person name="Grigoriev I.V."/>
            <person name="Martin F.M."/>
            <person name="Hacquard S."/>
        </authorList>
    </citation>
    <scope>NUCLEOTIDE SEQUENCE [LARGE SCALE GENOMIC DNA]</scope>
    <source>
        <strain evidence="2 3">MPI-SDFR-AT-0080</strain>
    </source>
</reference>
<feature type="compositionally biased region" description="Basic and acidic residues" evidence="1">
    <location>
        <begin position="211"/>
        <end position="229"/>
    </location>
</feature>
<keyword evidence="3" id="KW-1185">Reference proteome</keyword>
<gene>
    <name evidence="2" type="ORF">B0J12DRAFT_658332</name>
</gene>
<evidence type="ECO:0000313" key="3">
    <source>
        <dbReference type="Proteomes" id="UP000774617"/>
    </source>
</evidence>
<accession>A0ABQ8GG54</accession>
<evidence type="ECO:0000313" key="2">
    <source>
        <dbReference type="EMBL" id="KAH7054627.1"/>
    </source>
</evidence>
<organism evidence="2 3">
    <name type="scientific">Macrophomina phaseolina</name>
    <dbReference type="NCBI Taxonomy" id="35725"/>
    <lineage>
        <taxon>Eukaryota</taxon>
        <taxon>Fungi</taxon>
        <taxon>Dikarya</taxon>
        <taxon>Ascomycota</taxon>
        <taxon>Pezizomycotina</taxon>
        <taxon>Dothideomycetes</taxon>
        <taxon>Dothideomycetes incertae sedis</taxon>
        <taxon>Botryosphaeriales</taxon>
        <taxon>Botryosphaeriaceae</taxon>
        <taxon>Macrophomina</taxon>
    </lineage>
</organism>
<dbReference type="Proteomes" id="UP000774617">
    <property type="component" value="Unassembled WGS sequence"/>
</dbReference>
<evidence type="ECO:0000256" key="1">
    <source>
        <dbReference type="SAM" id="MobiDB-lite"/>
    </source>
</evidence>
<name>A0ABQ8GG54_9PEZI</name>